<organism evidence="2 3">
    <name type="scientific">Hypsizygus marmoreus</name>
    <name type="common">White beech mushroom</name>
    <name type="synonym">Agaricus marmoreus</name>
    <dbReference type="NCBI Taxonomy" id="39966"/>
    <lineage>
        <taxon>Eukaryota</taxon>
        <taxon>Fungi</taxon>
        <taxon>Dikarya</taxon>
        <taxon>Basidiomycota</taxon>
        <taxon>Agaricomycotina</taxon>
        <taxon>Agaricomycetes</taxon>
        <taxon>Agaricomycetidae</taxon>
        <taxon>Agaricales</taxon>
        <taxon>Tricholomatineae</taxon>
        <taxon>Lyophyllaceae</taxon>
        <taxon>Hypsizygus</taxon>
    </lineage>
</organism>
<evidence type="ECO:0000313" key="2">
    <source>
        <dbReference type="EMBL" id="RDB19068.1"/>
    </source>
</evidence>
<dbReference type="AlphaFoldDB" id="A0A369JB22"/>
<dbReference type="InParanoid" id="A0A369JB22"/>
<evidence type="ECO:0000256" key="1">
    <source>
        <dbReference type="SAM" id="MobiDB-lite"/>
    </source>
</evidence>
<evidence type="ECO:0000313" key="3">
    <source>
        <dbReference type="Proteomes" id="UP000076154"/>
    </source>
</evidence>
<name>A0A369JB22_HYPMA</name>
<feature type="region of interest" description="Disordered" evidence="1">
    <location>
        <begin position="1"/>
        <end position="21"/>
    </location>
</feature>
<gene>
    <name evidence="2" type="ORF">Hypma_014327</name>
</gene>
<dbReference type="Proteomes" id="UP000076154">
    <property type="component" value="Unassembled WGS sequence"/>
</dbReference>
<proteinExistence type="predicted"/>
<sequence length="158" mass="17346">MSAIPDVGQVSKFPNGGGQFPGLPTPIPNAIDRKIRVSHVSQAPQVPRDFTLTGRPPDTQQASRTTLPYRLEGFSKRSDDKFHHRIKSEATRKLVILFVGSSDLLMSTVHQNGPANRYSTSSAVSNVRTAIPISDALVEYPNIQSHARRRTISMILAT</sequence>
<keyword evidence="3" id="KW-1185">Reference proteome</keyword>
<accession>A0A369JB22</accession>
<protein>
    <submittedName>
        <fullName evidence="2">Uncharacterized protein</fullName>
    </submittedName>
</protein>
<comment type="caution">
    <text evidence="2">The sequence shown here is derived from an EMBL/GenBank/DDBJ whole genome shotgun (WGS) entry which is preliminary data.</text>
</comment>
<reference evidence="2" key="1">
    <citation type="submission" date="2018-04" db="EMBL/GenBank/DDBJ databases">
        <title>Whole genome sequencing of Hypsizygus marmoreus.</title>
        <authorList>
            <person name="Choi I.-G."/>
            <person name="Min B."/>
            <person name="Kim J.-G."/>
            <person name="Kim S."/>
            <person name="Oh Y.-L."/>
            <person name="Kong W.-S."/>
            <person name="Park H."/>
            <person name="Jeong J."/>
            <person name="Song E.-S."/>
        </authorList>
    </citation>
    <scope>NUCLEOTIDE SEQUENCE [LARGE SCALE GENOMIC DNA]</scope>
    <source>
        <strain evidence="2">51987-8</strain>
    </source>
</reference>
<dbReference type="EMBL" id="LUEZ02000085">
    <property type="protein sequence ID" value="RDB19068.1"/>
    <property type="molecule type" value="Genomic_DNA"/>
</dbReference>